<dbReference type="NCBIfam" id="NF040570">
    <property type="entry name" value="guided_TnpB"/>
    <property type="match status" value="1"/>
</dbReference>
<reference evidence="3 5" key="1">
    <citation type="submission" date="2014-02" db="EMBL/GenBank/DDBJ databases">
        <title>Plasmidome dynamics in the species complex Clostridium novyi sensu lato converts strains of independent lineages into distinctly different pathogens.</title>
        <authorList>
            <person name="Skarin H."/>
            <person name="Segerman B."/>
        </authorList>
    </citation>
    <scope>NUCLEOTIDE SEQUENCE [LARGE SCALE GENOMIC DNA]</scope>
    <source>
        <strain evidence="3 5">ATCC 27606</strain>
    </source>
</reference>
<dbReference type="Proteomes" id="UP000027770">
    <property type="component" value="Unassembled WGS sequence"/>
</dbReference>
<feature type="domain" description="Cas12f1-like TNB" evidence="2">
    <location>
        <begin position="50"/>
        <end position="115"/>
    </location>
</feature>
<evidence type="ECO:0000256" key="1">
    <source>
        <dbReference type="ARBA" id="ARBA00023125"/>
    </source>
</evidence>
<feature type="non-terminal residue" evidence="3">
    <location>
        <position position="1"/>
    </location>
</feature>
<proteinExistence type="predicted"/>
<dbReference type="GO" id="GO:0003677">
    <property type="term" value="F:DNA binding"/>
    <property type="evidence" value="ECO:0007669"/>
    <property type="project" value="UniProtKB-KW"/>
</dbReference>
<dbReference type="NCBIfam" id="TIGR01766">
    <property type="entry name" value="IS200/IS605 family accessory protein TnpB-like domain"/>
    <property type="match status" value="1"/>
</dbReference>
<evidence type="ECO:0000313" key="4">
    <source>
        <dbReference type="EMBL" id="KEI16945.1"/>
    </source>
</evidence>
<comment type="caution">
    <text evidence="3">The sequence shown here is derived from an EMBL/GenBank/DDBJ whole genome shotgun (WGS) entry which is preliminary data.</text>
</comment>
<evidence type="ECO:0000313" key="3">
    <source>
        <dbReference type="EMBL" id="KEI14854.1"/>
    </source>
</evidence>
<dbReference type="InterPro" id="IPR010095">
    <property type="entry name" value="Cas12f1-like_TNB"/>
</dbReference>
<keyword evidence="1" id="KW-0238">DNA-binding</keyword>
<protein>
    <submittedName>
        <fullName evidence="3">Transposase</fullName>
    </submittedName>
</protein>
<sequence>LRSIRSNHIHQATNKIVKTKPSRVVMETLNIKGMLKNKHLSKAISEQCLYDFKTKMQYKCKLYGIEFIEADKWYPSSKTCSCCGAIKKDLKLSHRVYKCNCGLVIDRDLNASINLSRYKLA</sequence>
<name>A0AA40M5I2_CLONO</name>
<dbReference type="EMBL" id="JENW01000040">
    <property type="protein sequence ID" value="KEI16945.1"/>
    <property type="molecule type" value="Genomic_DNA"/>
</dbReference>
<accession>A0AA40M5I2</accession>
<evidence type="ECO:0000313" key="5">
    <source>
        <dbReference type="Proteomes" id="UP000027770"/>
    </source>
</evidence>
<dbReference type="RefSeq" id="WP_039218301.1">
    <property type="nucleotide sequence ID" value="NZ_JENW01000040.1"/>
</dbReference>
<gene>
    <name evidence="3" type="ORF">Z959_01180</name>
    <name evidence="4" type="ORF">Z959_08100</name>
</gene>
<dbReference type="AlphaFoldDB" id="A0AA40M5I2"/>
<keyword evidence="5" id="KW-1185">Reference proteome</keyword>
<dbReference type="Pfam" id="PF07282">
    <property type="entry name" value="Cas12f1-like_TNB"/>
    <property type="match status" value="1"/>
</dbReference>
<evidence type="ECO:0000259" key="2">
    <source>
        <dbReference type="Pfam" id="PF07282"/>
    </source>
</evidence>
<dbReference type="EMBL" id="JENW01000112">
    <property type="protein sequence ID" value="KEI14854.1"/>
    <property type="molecule type" value="Genomic_DNA"/>
</dbReference>
<organism evidence="3 5">
    <name type="scientific">Clostridium novyi B str. ATCC 27606</name>
    <dbReference type="NCBI Taxonomy" id="1443123"/>
    <lineage>
        <taxon>Bacteria</taxon>
        <taxon>Bacillati</taxon>
        <taxon>Bacillota</taxon>
        <taxon>Clostridia</taxon>
        <taxon>Eubacteriales</taxon>
        <taxon>Clostridiaceae</taxon>
        <taxon>Clostridium</taxon>
    </lineage>
</organism>